<reference evidence="3 4" key="1">
    <citation type="submission" date="2019-03" db="EMBL/GenBank/DDBJ databases">
        <title>Single cell metagenomics reveals metabolic interactions within the superorganism composed of flagellate Streblomastix strix and complex community of Bacteroidetes bacteria on its surface.</title>
        <authorList>
            <person name="Treitli S.C."/>
            <person name="Kolisko M."/>
            <person name="Husnik F."/>
            <person name="Keeling P."/>
            <person name="Hampl V."/>
        </authorList>
    </citation>
    <scope>NUCLEOTIDE SEQUENCE [LARGE SCALE GENOMIC DNA]</scope>
    <source>
        <strain evidence="3">ST1C</strain>
    </source>
</reference>
<dbReference type="EMBL" id="SNRW01003158">
    <property type="protein sequence ID" value="KAA6390633.1"/>
    <property type="molecule type" value="Genomic_DNA"/>
</dbReference>
<feature type="compositionally biased region" description="Basic residues" evidence="1">
    <location>
        <begin position="823"/>
        <end position="837"/>
    </location>
</feature>
<organism evidence="3 4">
    <name type="scientific">Streblomastix strix</name>
    <dbReference type="NCBI Taxonomy" id="222440"/>
    <lineage>
        <taxon>Eukaryota</taxon>
        <taxon>Metamonada</taxon>
        <taxon>Preaxostyla</taxon>
        <taxon>Oxymonadida</taxon>
        <taxon>Streblomastigidae</taxon>
        <taxon>Streblomastix</taxon>
    </lineage>
</organism>
<proteinExistence type="predicted"/>
<keyword evidence="2" id="KW-1133">Transmembrane helix</keyword>
<dbReference type="Proteomes" id="UP000324800">
    <property type="component" value="Unassembled WGS sequence"/>
</dbReference>
<dbReference type="AlphaFoldDB" id="A0A5J4W7T5"/>
<evidence type="ECO:0000313" key="4">
    <source>
        <dbReference type="Proteomes" id="UP000324800"/>
    </source>
</evidence>
<gene>
    <name evidence="3" type="ORF">EZS28_013841</name>
</gene>
<evidence type="ECO:0000256" key="1">
    <source>
        <dbReference type="SAM" id="MobiDB-lite"/>
    </source>
</evidence>
<feature type="transmembrane region" description="Helical" evidence="2">
    <location>
        <begin position="1178"/>
        <end position="1198"/>
    </location>
</feature>
<dbReference type="SUPFAM" id="SSF51126">
    <property type="entry name" value="Pectin lyase-like"/>
    <property type="match status" value="1"/>
</dbReference>
<evidence type="ECO:0000313" key="3">
    <source>
        <dbReference type="EMBL" id="KAA6390633.1"/>
    </source>
</evidence>
<sequence>MGDCSGTLTLQGNARALNGISFRSCSFENNICGSVYYYPDDPRASDIFFDMDNVEQQFSVLSSDTLFSGCVSYSNHPRINIRNSPYGNDGNFDELIAIINQSTNGTVQTEPTTSAIVDLNGNNSNPGTADAPILTISHAFAVVDFDYNCSIFVHPGYYDESMLVMSDATLLIRGGGVHETIVTNSKTPDQSMIWAQIFSIITVTDITYIQQPLQTCECAFMDIDSGAICLLRRITFRQVKPETQSDAGSDEEQLEFYSCIYRMFYGSGGLYDCRFEDLSMSIQPIIYIRGQDEYFDWDGFVEEVELAQTSPNLNIFLKNCLFEKMNHIDVELECGCFYLEDQERPNVTFESCRFVELGIQSDQLDSDPVQVFGAVIIREGQINKEYIDNLISDYSTDLQDRLDLLEVILLRERIYFRQCIFTQCAGSEVNFIAVDEQIKEDIDPSIIEIGKAIYDIGEDLTESSPTVDLPTFTDCYYRLDTSYPTKQSAVQMAYVGIEYIEDEYELGYFYDYIDSSANEIEVSDYLIEIISSSFNEVDEDNAENYTEGMITYYSQLTGRLQIGVSIDKEIKVDKGMYEEFCIRAVAGILNIIPKDPSITSSEIIIIPKEILSDSLNENEDKILSPLISVEYNGLMSISKATLEHFSTETLRALIQVQDDGILIAQDIKLCPSGTALLEDKQSSFIHQSPYIQLFRGRAELDQIEIYPTQFSNCASIHILHNQYMKELNVISSMQMNEDPQENEIILKDSVITGIIREQGIGEAIECDGMKLTIIGGSYTWTKQEVVQVEEEPAAQLQLLKAYENEEKEILSRIDNMEKLNRYNNKKNKNNKSRKRSNIHNNLRNEEGGAEPPHLELEPLVPSCTWNNAYIRHTNSYIRIQGGALFQHLGNGVLSIVNSQMSIDSEVQFRDNRNGNEREQGTEYRRNILCGKRSSIEGSYTTFQEDGVQEKSLWILKTDEDTNVGNNGQESSSCQLLGEIKDVDSSLFVPVVTEVEWNESKDEYGSDITFYGRHFVKCSFIRYEVCENIKYKDEFGATTEEKFNNWNSHCQRGLLENGTEWGNEQSATVQTRYKIVRKWKELMVLLYFGDEKTTESFILKSWKNNIGVIIASAFGALFLVGIAATILGVVIYCAKKQKDKKNKLELDEEGEGDQEKIVNVTLILFEDFLGIHKAPNINIILSLCLSWFSFPIIHLIRIFSRRRLWNDIKIDGDEKKKKKGKKNGQSAAQKKNN</sequence>
<comment type="caution">
    <text evidence="3">The sequence shown here is derived from an EMBL/GenBank/DDBJ whole genome shotgun (WGS) entry which is preliminary data.</text>
</comment>
<keyword evidence="2" id="KW-0812">Transmembrane</keyword>
<dbReference type="InterPro" id="IPR012334">
    <property type="entry name" value="Pectin_lyas_fold"/>
</dbReference>
<protein>
    <submittedName>
        <fullName evidence="3">Uncharacterized protein</fullName>
    </submittedName>
</protein>
<accession>A0A5J4W7T5</accession>
<name>A0A5J4W7T5_9EUKA</name>
<feature type="compositionally biased region" description="Low complexity" evidence="1">
    <location>
        <begin position="1222"/>
        <end position="1232"/>
    </location>
</feature>
<dbReference type="InterPro" id="IPR011050">
    <property type="entry name" value="Pectin_lyase_fold/virulence"/>
</dbReference>
<evidence type="ECO:0000256" key="2">
    <source>
        <dbReference type="SAM" id="Phobius"/>
    </source>
</evidence>
<keyword evidence="2" id="KW-0472">Membrane</keyword>
<feature type="region of interest" description="Disordered" evidence="1">
    <location>
        <begin position="822"/>
        <end position="853"/>
    </location>
</feature>
<dbReference type="Gene3D" id="2.160.20.10">
    <property type="entry name" value="Single-stranded right-handed beta-helix, Pectin lyase-like"/>
    <property type="match status" value="1"/>
</dbReference>
<feature type="compositionally biased region" description="Basic and acidic residues" evidence="1">
    <location>
        <begin position="842"/>
        <end position="853"/>
    </location>
</feature>
<feature type="transmembrane region" description="Helical" evidence="2">
    <location>
        <begin position="1105"/>
        <end position="1133"/>
    </location>
</feature>
<feature type="region of interest" description="Disordered" evidence="1">
    <location>
        <begin position="1213"/>
        <end position="1232"/>
    </location>
</feature>